<evidence type="ECO:0000259" key="8">
    <source>
        <dbReference type="PROSITE" id="PS50110"/>
    </source>
</evidence>
<keyword evidence="5" id="KW-0804">Transcription</keyword>
<evidence type="ECO:0000313" key="11">
    <source>
        <dbReference type="Proteomes" id="UP000012081"/>
    </source>
</evidence>
<dbReference type="InterPro" id="IPR039420">
    <property type="entry name" value="WalR-like"/>
</dbReference>
<evidence type="ECO:0000256" key="5">
    <source>
        <dbReference type="ARBA" id="ARBA00023163"/>
    </source>
</evidence>
<dbReference type="Pfam" id="PF00486">
    <property type="entry name" value="Trans_reg_C"/>
    <property type="match status" value="1"/>
</dbReference>
<dbReference type="PROSITE" id="PS50110">
    <property type="entry name" value="RESPONSE_REGULATORY"/>
    <property type="match status" value="1"/>
</dbReference>
<evidence type="ECO:0000256" key="4">
    <source>
        <dbReference type="ARBA" id="ARBA00023125"/>
    </source>
</evidence>
<proteinExistence type="predicted"/>
<dbReference type="Gene3D" id="3.40.50.2300">
    <property type="match status" value="1"/>
</dbReference>
<keyword evidence="4 7" id="KW-0238">DNA-binding</keyword>
<accession>M8E8S1</accession>
<evidence type="ECO:0000313" key="10">
    <source>
        <dbReference type="EMBL" id="EMT51880.1"/>
    </source>
</evidence>
<feature type="DNA-binding region" description="OmpR/PhoB-type" evidence="7">
    <location>
        <begin position="129"/>
        <end position="226"/>
    </location>
</feature>
<dbReference type="GO" id="GO:0006355">
    <property type="term" value="P:regulation of DNA-templated transcription"/>
    <property type="evidence" value="ECO:0007669"/>
    <property type="project" value="InterPro"/>
</dbReference>
<dbReference type="GO" id="GO:0000976">
    <property type="term" value="F:transcription cis-regulatory region binding"/>
    <property type="evidence" value="ECO:0007669"/>
    <property type="project" value="TreeGrafter"/>
</dbReference>
<dbReference type="PANTHER" id="PTHR48111:SF31">
    <property type="entry name" value="TRANSCRIPTIONAL REGULATORY PROTEIN YXDJ"/>
    <property type="match status" value="1"/>
</dbReference>
<name>M8E8S1_9BACL</name>
<dbReference type="RefSeq" id="WP_003389477.1">
    <property type="nucleotide sequence ID" value="NZ_APBN01000006.1"/>
</dbReference>
<evidence type="ECO:0000256" key="1">
    <source>
        <dbReference type="ARBA" id="ARBA00022553"/>
    </source>
</evidence>
<gene>
    <name evidence="10" type="ORF">I532_16096</name>
</gene>
<evidence type="ECO:0000259" key="9">
    <source>
        <dbReference type="PROSITE" id="PS51755"/>
    </source>
</evidence>
<comment type="caution">
    <text evidence="10">The sequence shown here is derived from an EMBL/GenBank/DDBJ whole genome shotgun (WGS) entry which is preliminary data.</text>
</comment>
<dbReference type="InterPro" id="IPR001789">
    <property type="entry name" value="Sig_transdc_resp-reg_receiver"/>
</dbReference>
<feature type="modified residue" description="4-aspartylphosphate" evidence="6">
    <location>
        <position position="52"/>
    </location>
</feature>
<dbReference type="GO" id="GO:0032993">
    <property type="term" value="C:protein-DNA complex"/>
    <property type="evidence" value="ECO:0007669"/>
    <property type="project" value="TreeGrafter"/>
</dbReference>
<dbReference type="SUPFAM" id="SSF52172">
    <property type="entry name" value="CheY-like"/>
    <property type="match status" value="1"/>
</dbReference>
<dbReference type="InterPro" id="IPR036388">
    <property type="entry name" value="WH-like_DNA-bd_sf"/>
</dbReference>
<dbReference type="GO" id="GO:0000156">
    <property type="term" value="F:phosphorelay response regulator activity"/>
    <property type="evidence" value="ECO:0007669"/>
    <property type="project" value="TreeGrafter"/>
</dbReference>
<dbReference type="SUPFAM" id="SSF46894">
    <property type="entry name" value="C-terminal effector domain of the bipartite response regulators"/>
    <property type="match status" value="1"/>
</dbReference>
<dbReference type="EMBL" id="APBN01000006">
    <property type="protein sequence ID" value="EMT51880.1"/>
    <property type="molecule type" value="Genomic_DNA"/>
</dbReference>
<feature type="domain" description="OmpR/PhoB-type" evidence="9">
    <location>
        <begin position="129"/>
        <end position="226"/>
    </location>
</feature>
<evidence type="ECO:0000256" key="6">
    <source>
        <dbReference type="PROSITE-ProRule" id="PRU00169"/>
    </source>
</evidence>
<keyword evidence="11" id="KW-1185">Reference proteome</keyword>
<evidence type="ECO:0000256" key="7">
    <source>
        <dbReference type="PROSITE-ProRule" id="PRU01091"/>
    </source>
</evidence>
<protein>
    <submittedName>
        <fullName evidence="10">Two-component response regulator</fullName>
    </submittedName>
</protein>
<dbReference type="AlphaFoldDB" id="M8E8S1"/>
<dbReference type="PROSITE" id="PS51755">
    <property type="entry name" value="OMPR_PHOB"/>
    <property type="match status" value="1"/>
</dbReference>
<evidence type="ECO:0000256" key="3">
    <source>
        <dbReference type="ARBA" id="ARBA00023015"/>
    </source>
</evidence>
<dbReference type="Pfam" id="PF00072">
    <property type="entry name" value="Response_reg"/>
    <property type="match status" value="1"/>
</dbReference>
<dbReference type="STRING" id="1300222.I532_16096"/>
<dbReference type="InterPro" id="IPR011006">
    <property type="entry name" value="CheY-like_superfamily"/>
</dbReference>
<dbReference type="GO" id="GO:0005829">
    <property type="term" value="C:cytosol"/>
    <property type="evidence" value="ECO:0007669"/>
    <property type="project" value="TreeGrafter"/>
</dbReference>
<dbReference type="Proteomes" id="UP000012081">
    <property type="component" value="Unassembled WGS sequence"/>
</dbReference>
<dbReference type="Gene3D" id="1.10.10.10">
    <property type="entry name" value="Winged helix-like DNA-binding domain superfamily/Winged helix DNA-binding domain"/>
    <property type="match status" value="1"/>
</dbReference>
<dbReference type="Gene3D" id="6.10.250.690">
    <property type="match status" value="1"/>
</dbReference>
<reference evidence="10 11" key="1">
    <citation type="submission" date="2013-03" db="EMBL/GenBank/DDBJ databases">
        <title>Assembly of a new bacterial strain Brevibacillus borstelensis AK1.</title>
        <authorList>
            <person name="Rajan I."/>
            <person name="PoliReddy D."/>
            <person name="Sugumar T."/>
            <person name="Rathinam K."/>
            <person name="Alqarawi S."/>
            <person name="Khalil A.B."/>
            <person name="Sivakumar N."/>
        </authorList>
    </citation>
    <scope>NUCLEOTIDE SEQUENCE [LARGE SCALE GENOMIC DNA]</scope>
    <source>
        <strain evidence="10 11">AK1</strain>
    </source>
</reference>
<dbReference type="SMART" id="SM00862">
    <property type="entry name" value="Trans_reg_C"/>
    <property type="match status" value="1"/>
</dbReference>
<dbReference type="CDD" id="cd00383">
    <property type="entry name" value="trans_reg_C"/>
    <property type="match status" value="1"/>
</dbReference>
<dbReference type="InterPro" id="IPR001867">
    <property type="entry name" value="OmpR/PhoB-type_DNA-bd"/>
</dbReference>
<dbReference type="PANTHER" id="PTHR48111">
    <property type="entry name" value="REGULATOR OF RPOS"/>
    <property type="match status" value="1"/>
</dbReference>
<keyword evidence="2" id="KW-0902">Two-component regulatory system</keyword>
<dbReference type="InterPro" id="IPR016032">
    <property type="entry name" value="Sig_transdc_resp-reg_C-effctor"/>
</dbReference>
<sequence>MSTIMIVEDDPKINQLLQGQLEKYGYQTINVDHFDRVMDVFSQGQPDLVLLDVNLPKFDGFYWCRQIRQVSNCPILFISARESKMDQVMALENGADDYITKPFDYDVVLAKIRSQLRRAYGMYAPQETERTVEVAGLRLFLERMELMMGDEKVELSKKEALLLEALLNQYPRVVSRERLLEKLWDEQFVDENTLNVYITRVRGKLKELGLDGAIETVRGSGYRLKVTWEDAE</sequence>
<dbReference type="PATRIC" id="fig|1300222.3.peg.3368"/>
<dbReference type="SMART" id="SM00448">
    <property type="entry name" value="REC"/>
    <property type="match status" value="1"/>
</dbReference>
<keyword evidence="1 6" id="KW-0597">Phosphoprotein</keyword>
<feature type="domain" description="Response regulatory" evidence="8">
    <location>
        <begin position="3"/>
        <end position="116"/>
    </location>
</feature>
<evidence type="ECO:0000256" key="2">
    <source>
        <dbReference type="ARBA" id="ARBA00023012"/>
    </source>
</evidence>
<dbReference type="CDD" id="cd18159">
    <property type="entry name" value="REC_OmpR_NsrR-like"/>
    <property type="match status" value="1"/>
</dbReference>
<dbReference type="OrthoDB" id="9790442at2"/>
<organism evidence="10 11">
    <name type="scientific">Brevibacillus borstelensis AK1</name>
    <dbReference type="NCBI Taxonomy" id="1300222"/>
    <lineage>
        <taxon>Bacteria</taxon>
        <taxon>Bacillati</taxon>
        <taxon>Bacillota</taxon>
        <taxon>Bacilli</taxon>
        <taxon>Bacillales</taxon>
        <taxon>Paenibacillaceae</taxon>
        <taxon>Brevibacillus</taxon>
    </lineage>
</organism>
<keyword evidence="3" id="KW-0805">Transcription regulation</keyword>